<name>A0A8J8B2F6_9FIRM</name>
<comment type="caution">
    <text evidence="2">The sequence shown here is derived from an EMBL/GenBank/DDBJ whole genome shotgun (WGS) entry which is preliminary data.</text>
</comment>
<evidence type="ECO:0000313" key="2">
    <source>
        <dbReference type="EMBL" id="MBR0597205.1"/>
    </source>
</evidence>
<accession>A0A8J8B2F6</accession>
<sequence>MNSCELVALITTVAITISDQIQDNDELALIAASLTQLGDTLATISTQRSLQESKTTNQENNSST</sequence>
<dbReference type="Proteomes" id="UP000675664">
    <property type="component" value="Unassembled WGS sequence"/>
</dbReference>
<dbReference type="Pfam" id="PF20564">
    <property type="entry name" value="DUF6774"/>
    <property type="match status" value="1"/>
</dbReference>
<reference evidence="2" key="1">
    <citation type="submission" date="2021-04" db="EMBL/GenBank/DDBJ databases">
        <title>Sinoanaerobacter chloroacetimidivorans sp. nov., an obligate anaerobic bacterium isolated from anaerobic sludge.</title>
        <authorList>
            <person name="Bao Y."/>
        </authorList>
    </citation>
    <scope>NUCLEOTIDE SEQUENCE</scope>
    <source>
        <strain evidence="2">BAD-6</strain>
    </source>
</reference>
<feature type="domain" description="DUF6774" evidence="1">
    <location>
        <begin position="24"/>
        <end position="50"/>
    </location>
</feature>
<evidence type="ECO:0000259" key="1">
    <source>
        <dbReference type="Pfam" id="PF20564"/>
    </source>
</evidence>
<dbReference type="EMBL" id="JAGSND010000002">
    <property type="protein sequence ID" value="MBR0597205.1"/>
    <property type="molecule type" value="Genomic_DNA"/>
</dbReference>
<dbReference type="AlphaFoldDB" id="A0A8J8B2F6"/>
<protein>
    <recommendedName>
        <fullName evidence="1">DUF6774 domain-containing protein</fullName>
    </recommendedName>
</protein>
<keyword evidence="3" id="KW-1185">Reference proteome</keyword>
<evidence type="ECO:0000313" key="3">
    <source>
        <dbReference type="Proteomes" id="UP000675664"/>
    </source>
</evidence>
<reference evidence="2" key="2">
    <citation type="submission" date="2021-04" db="EMBL/GenBank/DDBJ databases">
        <authorList>
            <person name="Liu J."/>
        </authorList>
    </citation>
    <scope>NUCLEOTIDE SEQUENCE</scope>
    <source>
        <strain evidence="2">BAD-6</strain>
    </source>
</reference>
<gene>
    <name evidence="2" type="ORF">KCX82_04925</name>
</gene>
<dbReference type="RefSeq" id="WP_227017332.1">
    <property type="nucleotide sequence ID" value="NZ_JAGSND010000002.1"/>
</dbReference>
<proteinExistence type="predicted"/>
<dbReference type="InterPro" id="IPR046665">
    <property type="entry name" value="DUF6774"/>
</dbReference>
<organism evidence="2 3">
    <name type="scientific">Sinanaerobacter chloroacetimidivorans</name>
    <dbReference type="NCBI Taxonomy" id="2818044"/>
    <lineage>
        <taxon>Bacteria</taxon>
        <taxon>Bacillati</taxon>
        <taxon>Bacillota</taxon>
        <taxon>Clostridia</taxon>
        <taxon>Peptostreptococcales</taxon>
        <taxon>Anaerovoracaceae</taxon>
        <taxon>Sinanaerobacter</taxon>
    </lineage>
</organism>